<feature type="transmembrane region" description="Helical" evidence="6">
    <location>
        <begin position="310"/>
        <end position="343"/>
    </location>
</feature>
<evidence type="ECO:0000313" key="8">
    <source>
        <dbReference type="EMBL" id="KAJ5066162.1"/>
    </source>
</evidence>
<accession>A0A9Q0R3Z4</accession>
<keyword evidence="5 6" id="KW-0472">Membrane</keyword>
<dbReference type="InterPro" id="IPR007603">
    <property type="entry name" value="Choline_transptr-like"/>
</dbReference>
<evidence type="ECO:0000256" key="1">
    <source>
        <dbReference type="ARBA" id="ARBA00004141"/>
    </source>
</evidence>
<organism evidence="8 9">
    <name type="scientific">Anaeramoeba ignava</name>
    <name type="common">Anaerobic marine amoeba</name>
    <dbReference type="NCBI Taxonomy" id="1746090"/>
    <lineage>
        <taxon>Eukaryota</taxon>
        <taxon>Metamonada</taxon>
        <taxon>Anaeramoebidae</taxon>
        <taxon>Anaeramoeba</taxon>
    </lineage>
</organism>
<keyword evidence="9" id="KW-1185">Reference proteome</keyword>
<dbReference type="GO" id="GO:0005886">
    <property type="term" value="C:plasma membrane"/>
    <property type="evidence" value="ECO:0007669"/>
    <property type="project" value="UniProtKB-SubCell"/>
</dbReference>
<comment type="function">
    <text evidence="6">Choline transporter.</text>
</comment>
<proteinExistence type="inferred from homology"/>
<dbReference type="Pfam" id="PF04515">
    <property type="entry name" value="Choline_transpo"/>
    <property type="match status" value="1"/>
</dbReference>
<name>A0A9Q0R3Z4_ANAIG</name>
<feature type="transmembrane region" description="Helical" evidence="6">
    <location>
        <begin position="485"/>
        <end position="505"/>
    </location>
</feature>
<dbReference type="OMA" id="FNRWAFV"/>
<dbReference type="OrthoDB" id="44736at2759"/>
<gene>
    <name evidence="8" type="ORF">M0811_03495</name>
</gene>
<evidence type="ECO:0000313" key="9">
    <source>
        <dbReference type="Proteomes" id="UP001149090"/>
    </source>
</evidence>
<evidence type="ECO:0000256" key="4">
    <source>
        <dbReference type="ARBA" id="ARBA00022989"/>
    </source>
</evidence>
<evidence type="ECO:0000256" key="7">
    <source>
        <dbReference type="SAM" id="MobiDB-lite"/>
    </source>
</evidence>
<evidence type="ECO:0000256" key="2">
    <source>
        <dbReference type="ARBA" id="ARBA00007168"/>
    </source>
</evidence>
<dbReference type="EMBL" id="JAPDFW010000147">
    <property type="protein sequence ID" value="KAJ5066162.1"/>
    <property type="molecule type" value="Genomic_DNA"/>
</dbReference>
<comment type="caution">
    <text evidence="8">The sequence shown here is derived from an EMBL/GenBank/DDBJ whole genome shotgun (WGS) entry which is preliminary data.</text>
</comment>
<evidence type="ECO:0000256" key="5">
    <source>
        <dbReference type="ARBA" id="ARBA00023136"/>
    </source>
</evidence>
<comment type="subcellular location">
    <subcellularLocation>
        <location evidence="6">Cell membrane</location>
        <topology evidence="6">Multi-pass membrane protein</topology>
    </subcellularLocation>
    <subcellularLocation>
        <location evidence="1">Membrane</location>
        <topology evidence="1">Multi-pass membrane protein</topology>
    </subcellularLocation>
</comment>
<keyword evidence="3 6" id="KW-0812">Transmembrane</keyword>
<reference evidence="8" key="1">
    <citation type="submission" date="2022-10" db="EMBL/GenBank/DDBJ databases">
        <title>Novel sulphate-reducing endosymbionts in the free-living metamonad Anaeramoeba.</title>
        <authorList>
            <person name="Jerlstrom-Hultqvist J."/>
            <person name="Cepicka I."/>
            <person name="Gallot-Lavallee L."/>
            <person name="Salas-Leiva D."/>
            <person name="Curtis B.A."/>
            <person name="Zahonova K."/>
            <person name="Pipaliya S."/>
            <person name="Dacks J."/>
            <person name="Roger A.J."/>
        </authorList>
    </citation>
    <scope>NUCLEOTIDE SEQUENCE</scope>
    <source>
        <strain evidence="8">BMAN</strain>
    </source>
</reference>
<comment type="similarity">
    <text evidence="2 6">Belongs to the CTL (choline transporter-like) family.</text>
</comment>
<feature type="transmembrane region" description="Helical" evidence="6">
    <location>
        <begin position="412"/>
        <end position="431"/>
    </location>
</feature>
<feature type="transmembrane region" description="Helical" evidence="6">
    <location>
        <begin position="273"/>
        <end position="298"/>
    </location>
</feature>
<dbReference type="AlphaFoldDB" id="A0A9Q0R3Z4"/>
<dbReference type="PANTHER" id="PTHR12385">
    <property type="entry name" value="CHOLINE TRANSPORTER-LIKE (SLC FAMILY 44)"/>
    <property type="match status" value="1"/>
</dbReference>
<feature type="transmembrane region" description="Helical" evidence="6">
    <location>
        <begin position="364"/>
        <end position="384"/>
    </location>
</feature>
<dbReference type="Proteomes" id="UP001149090">
    <property type="component" value="Unassembled WGS sequence"/>
</dbReference>
<protein>
    <recommendedName>
        <fullName evidence="6">Choline transporter-like protein</fullName>
    </recommendedName>
</protein>
<feature type="transmembrane region" description="Helical" evidence="6">
    <location>
        <begin position="210"/>
        <end position="229"/>
    </location>
</feature>
<feature type="compositionally biased region" description="Acidic residues" evidence="7">
    <location>
        <begin position="8"/>
        <end position="25"/>
    </location>
</feature>
<feature type="transmembrane region" description="Helical" evidence="6">
    <location>
        <begin position="138"/>
        <end position="158"/>
    </location>
</feature>
<feature type="transmembrane region" description="Helical" evidence="6">
    <location>
        <begin position="452"/>
        <end position="479"/>
    </location>
</feature>
<dbReference type="GO" id="GO:0022857">
    <property type="term" value="F:transmembrane transporter activity"/>
    <property type="evidence" value="ECO:0007669"/>
    <property type="project" value="UniProtKB-UniRule"/>
</dbReference>
<sequence>MSHQNITTEDEFQTTELNTEQELDQEQPQMNPQQPFYQQQPQMNQMNQQYYQQQPQMNQMNQMNQPFYQQPQMNQMNQQYYQQQPQMNQMNQPFYEQENQMNEQMIQDIEKPHKQTSDSNVDENDLGDKFKKPKFNDVWAFFLFIAHLVVLFVVTTRFKSNSTDYNNDSDRSYSGKYVLIVLILSMVCGVIGAFFWIQLMKKYAKGLIKFTFIAGIVFTGLLAIAMFVLGSVVGGIIFLFCFIISIILYRVWAKRIPFSAVLLVYVTKTLQKYPAMITIAFLFGVVLQIAWTFAWIYVAIVTYNISSKYWAIYIVFSYFWTSGVITNLIHTTSSGTYASYYFLKGNMPKDPTFQSFKRAITYSFGSICVGSLIVAIIKTLRWIVRVSESNDNDFLKCICLCFLNCLDWLAEFFNQFAYAYISIYGINFLQASKKTFNLFKERGLNALINDDLINGVVNMAAISTGIFAGIISGIITYFAFNHDKIWIAFSLISLLIALFISLVVLETVTSGVTTFFVCFAEAPEVIQELDPNLSEKLRSTYKFRF</sequence>
<evidence type="ECO:0000256" key="6">
    <source>
        <dbReference type="RuleBase" id="RU368066"/>
    </source>
</evidence>
<feature type="transmembrane region" description="Helical" evidence="6">
    <location>
        <begin position="178"/>
        <end position="198"/>
    </location>
</feature>
<keyword evidence="4 6" id="KW-1133">Transmembrane helix</keyword>
<feature type="transmembrane region" description="Helical" evidence="6">
    <location>
        <begin position="235"/>
        <end position="252"/>
    </location>
</feature>
<evidence type="ECO:0000256" key="3">
    <source>
        <dbReference type="ARBA" id="ARBA00022692"/>
    </source>
</evidence>
<dbReference type="PANTHER" id="PTHR12385:SF4">
    <property type="entry name" value="PROTEIN PNS1"/>
    <property type="match status" value="1"/>
</dbReference>
<feature type="region of interest" description="Disordered" evidence="7">
    <location>
        <begin position="1"/>
        <end position="35"/>
    </location>
</feature>